<dbReference type="InterPro" id="IPR039425">
    <property type="entry name" value="RNA_pol_sigma-70-like"/>
</dbReference>
<comment type="similarity">
    <text evidence="1">Belongs to the sigma-70 factor family. ECF subfamily.</text>
</comment>
<dbReference type="InterPro" id="IPR053866">
    <property type="entry name" value="PhyR_sigma2"/>
</dbReference>
<dbReference type="OrthoDB" id="9797134at2"/>
<organism evidence="7 8">
    <name type="scientific">Mesorhizobium helmanticense</name>
    <dbReference type="NCBI Taxonomy" id="1776423"/>
    <lineage>
        <taxon>Bacteria</taxon>
        <taxon>Pseudomonadati</taxon>
        <taxon>Pseudomonadota</taxon>
        <taxon>Alphaproteobacteria</taxon>
        <taxon>Hyphomicrobiales</taxon>
        <taxon>Phyllobacteriaceae</taxon>
        <taxon>Mesorhizobium</taxon>
    </lineage>
</organism>
<evidence type="ECO:0000256" key="4">
    <source>
        <dbReference type="ARBA" id="ARBA00023163"/>
    </source>
</evidence>
<dbReference type="PANTHER" id="PTHR43133:SF25">
    <property type="entry name" value="RNA POLYMERASE SIGMA FACTOR RFAY-RELATED"/>
    <property type="match status" value="1"/>
</dbReference>
<dbReference type="Gene3D" id="1.10.10.10">
    <property type="entry name" value="Winged helix-like DNA-binding domain superfamily/Winged helix DNA-binding domain"/>
    <property type="match status" value="1"/>
</dbReference>
<keyword evidence="4" id="KW-0804">Transcription</keyword>
<evidence type="ECO:0000256" key="3">
    <source>
        <dbReference type="ARBA" id="ARBA00023082"/>
    </source>
</evidence>
<proteinExistence type="inferred from homology"/>
<reference evidence="7 8" key="1">
    <citation type="submission" date="2018-03" db="EMBL/GenBank/DDBJ databases">
        <title>Genome sequence of the symbiotic type strain Mesorhizobium helmanticense CSLC115NT isolated from Lotus corniculatus nodules.</title>
        <authorList>
            <person name="Sannazzaro A.I."/>
            <person name="Torres Tejerizo G.A."/>
            <person name="Dip D."/>
            <person name="Caballero M."/>
            <person name="Pistorio M."/>
            <person name="Estrella M.J."/>
        </authorList>
    </citation>
    <scope>NUCLEOTIDE SEQUENCE [LARGE SCALE GENOMIC DNA]</scope>
    <source>
        <strain evidence="7 8">CSLC115N</strain>
    </source>
</reference>
<dbReference type="InterPro" id="IPR013325">
    <property type="entry name" value="RNA_pol_sigma_r2"/>
</dbReference>
<keyword evidence="3" id="KW-0731">Sigma factor</keyword>
<dbReference type="Gene3D" id="1.10.1740.10">
    <property type="match status" value="1"/>
</dbReference>
<sequence length="205" mass="23024">MNTTHLELPPSVSRQPRFRTARVAEAEIADERRRAIVEEIPRLRGYARALMRDRDAADDLVQDSLERALSRMANWTVGDTPRRWLLTIMHNVFIDQLRRAKRHAQAVTTISETIDAIAMSPEAERLVSVDVFSALQRINPERRAALVLVAVEGLSYDDASRALGIPAGTLTSRIARGREELRSILEGVARPRRPGRAKTEPAPFS</sequence>
<dbReference type="Proteomes" id="UP000240259">
    <property type="component" value="Unassembled WGS sequence"/>
</dbReference>
<dbReference type="PANTHER" id="PTHR43133">
    <property type="entry name" value="RNA POLYMERASE ECF-TYPE SIGMA FACTO"/>
    <property type="match status" value="1"/>
</dbReference>
<dbReference type="GO" id="GO:0016987">
    <property type="term" value="F:sigma factor activity"/>
    <property type="evidence" value="ECO:0007669"/>
    <property type="project" value="UniProtKB-KW"/>
</dbReference>
<dbReference type="InterPro" id="IPR014284">
    <property type="entry name" value="RNA_pol_sigma-70_dom"/>
</dbReference>
<evidence type="ECO:0000259" key="5">
    <source>
        <dbReference type="Pfam" id="PF08281"/>
    </source>
</evidence>
<dbReference type="InterPro" id="IPR013324">
    <property type="entry name" value="RNA_pol_sigma_r3/r4-like"/>
</dbReference>
<feature type="domain" description="RNA polymerase sigma factor 70 region 4 type 2" evidence="5">
    <location>
        <begin position="133"/>
        <end position="181"/>
    </location>
</feature>
<comment type="caution">
    <text evidence="7">The sequence shown here is derived from an EMBL/GenBank/DDBJ whole genome shotgun (WGS) entry which is preliminary data.</text>
</comment>
<evidence type="ECO:0000256" key="1">
    <source>
        <dbReference type="ARBA" id="ARBA00010641"/>
    </source>
</evidence>
<evidence type="ECO:0000256" key="2">
    <source>
        <dbReference type="ARBA" id="ARBA00023015"/>
    </source>
</evidence>
<evidence type="ECO:0000313" key="7">
    <source>
        <dbReference type="EMBL" id="PTE11295.1"/>
    </source>
</evidence>
<gene>
    <name evidence="7" type="ORF">C9427_06690</name>
</gene>
<keyword evidence="2" id="KW-0805">Transcription regulation</keyword>
<dbReference type="SUPFAM" id="SSF88659">
    <property type="entry name" value="Sigma3 and sigma4 domains of RNA polymerase sigma factors"/>
    <property type="match status" value="1"/>
</dbReference>
<dbReference type="InterPro" id="IPR036388">
    <property type="entry name" value="WH-like_DNA-bd_sf"/>
</dbReference>
<dbReference type="NCBIfam" id="TIGR02937">
    <property type="entry name" value="sigma70-ECF"/>
    <property type="match status" value="1"/>
</dbReference>
<keyword evidence="8" id="KW-1185">Reference proteome</keyword>
<dbReference type="GO" id="GO:0003677">
    <property type="term" value="F:DNA binding"/>
    <property type="evidence" value="ECO:0007669"/>
    <property type="project" value="InterPro"/>
</dbReference>
<dbReference type="SUPFAM" id="SSF88946">
    <property type="entry name" value="Sigma2 domain of RNA polymerase sigma factors"/>
    <property type="match status" value="1"/>
</dbReference>
<dbReference type="AlphaFoldDB" id="A0A2T4J061"/>
<evidence type="ECO:0000259" key="6">
    <source>
        <dbReference type="Pfam" id="PF22029"/>
    </source>
</evidence>
<dbReference type="Pfam" id="PF08281">
    <property type="entry name" value="Sigma70_r4_2"/>
    <property type="match status" value="1"/>
</dbReference>
<dbReference type="Pfam" id="PF22029">
    <property type="entry name" value="PhyR_sigma2"/>
    <property type="match status" value="1"/>
</dbReference>
<protein>
    <submittedName>
        <fullName evidence="7">RNA polymerase subunit sigma-70</fullName>
    </submittedName>
</protein>
<dbReference type="InterPro" id="IPR013249">
    <property type="entry name" value="RNA_pol_sigma70_r4_t2"/>
</dbReference>
<dbReference type="GO" id="GO:0006352">
    <property type="term" value="P:DNA-templated transcription initiation"/>
    <property type="evidence" value="ECO:0007669"/>
    <property type="project" value="InterPro"/>
</dbReference>
<dbReference type="EMBL" id="PZJX01000014">
    <property type="protein sequence ID" value="PTE11295.1"/>
    <property type="molecule type" value="Genomic_DNA"/>
</dbReference>
<evidence type="ECO:0000313" key="8">
    <source>
        <dbReference type="Proteomes" id="UP000240259"/>
    </source>
</evidence>
<feature type="domain" description="PhyR sigma2" evidence="6">
    <location>
        <begin position="36"/>
        <end position="90"/>
    </location>
</feature>
<accession>A0A2T4J061</accession>
<name>A0A2T4J061_9HYPH</name>